<evidence type="ECO:0000256" key="7">
    <source>
        <dbReference type="RuleBase" id="RU000461"/>
    </source>
</evidence>
<comment type="caution">
    <text evidence="9">The sequence shown here is derived from an EMBL/GenBank/DDBJ whole genome shotgun (WGS) entry which is preliminary data.</text>
</comment>
<evidence type="ECO:0000256" key="8">
    <source>
        <dbReference type="SAM" id="Phobius"/>
    </source>
</evidence>
<dbReference type="InterPro" id="IPR001128">
    <property type="entry name" value="Cyt_P450"/>
</dbReference>
<evidence type="ECO:0008006" key="11">
    <source>
        <dbReference type="Google" id="ProtNLM"/>
    </source>
</evidence>
<dbReference type="PANTHER" id="PTHR24305:SF232">
    <property type="entry name" value="P450, PUTATIVE (EUROFUNG)-RELATED"/>
    <property type="match status" value="1"/>
</dbReference>
<dbReference type="InterPro" id="IPR017972">
    <property type="entry name" value="Cyt_P450_CS"/>
</dbReference>
<dbReference type="CDD" id="cd11060">
    <property type="entry name" value="CYP57A1-like"/>
    <property type="match status" value="1"/>
</dbReference>
<keyword evidence="4 7" id="KW-0560">Oxidoreductase</keyword>
<feature type="binding site" description="axial binding residue" evidence="6">
    <location>
        <position position="459"/>
    </location>
    <ligand>
        <name>heme</name>
        <dbReference type="ChEBI" id="CHEBI:30413"/>
    </ligand>
    <ligandPart>
        <name>Fe</name>
        <dbReference type="ChEBI" id="CHEBI:18248"/>
    </ligandPart>
</feature>
<dbReference type="Gene3D" id="1.10.630.10">
    <property type="entry name" value="Cytochrome P450"/>
    <property type="match status" value="1"/>
</dbReference>
<dbReference type="InterPro" id="IPR036396">
    <property type="entry name" value="Cyt_P450_sf"/>
</dbReference>
<dbReference type="Proteomes" id="UP001172673">
    <property type="component" value="Unassembled WGS sequence"/>
</dbReference>
<proteinExistence type="inferred from homology"/>
<dbReference type="PANTHER" id="PTHR24305">
    <property type="entry name" value="CYTOCHROME P450"/>
    <property type="match status" value="1"/>
</dbReference>
<dbReference type="SUPFAM" id="SSF48264">
    <property type="entry name" value="Cytochrome P450"/>
    <property type="match status" value="1"/>
</dbReference>
<dbReference type="EMBL" id="JAPDRK010000014">
    <property type="protein sequence ID" value="KAJ9606314.1"/>
    <property type="molecule type" value="Genomic_DNA"/>
</dbReference>
<keyword evidence="8" id="KW-1133">Transmembrane helix</keyword>
<dbReference type="PRINTS" id="PR00465">
    <property type="entry name" value="EP450IV"/>
</dbReference>
<keyword evidence="8" id="KW-0472">Membrane</keyword>
<keyword evidence="8" id="KW-0812">Transmembrane</keyword>
<dbReference type="Pfam" id="PF00067">
    <property type="entry name" value="p450"/>
    <property type="match status" value="1"/>
</dbReference>
<dbReference type="GO" id="GO:0004497">
    <property type="term" value="F:monooxygenase activity"/>
    <property type="evidence" value="ECO:0007669"/>
    <property type="project" value="UniProtKB-KW"/>
</dbReference>
<accession>A0AA38X3T2</accession>
<dbReference type="AlphaFoldDB" id="A0AA38X3T2"/>
<evidence type="ECO:0000256" key="4">
    <source>
        <dbReference type="ARBA" id="ARBA00023002"/>
    </source>
</evidence>
<evidence type="ECO:0000256" key="2">
    <source>
        <dbReference type="ARBA" id="ARBA00010617"/>
    </source>
</evidence>
<dbReference type="PROSITE" id="PS00086">
    <property type="entry name" value="CYTOCHROME_P450"/>
    <property type="match status" value="1"/>
</dbReference>
<comment type="similarity">
    <text evidence="2 7">Belongs to the cytochrome P450 family.</text>
</comment>
<dbReference type="GO" id="GO:0020037">
    <property type="term" value="F:heme binding"/>
    <property type="evidence" value="ECO:0007669"/>
    <property type="project" value="InterPro"/>
</dbReference>
<sequence length="503" mass="56271">MDIVAGFRPQGVAQWALFIPLTGIILLCSYLVFSSRRAGLSHIPGPFWARYTDAWALYNAWKGLHYGNKVEVQRGIQARYGDIVRTGPRSVTVFDPAAVPTIYGVRSKLDKGNAYVPFRQAGVTTSLLSIADEKTHSQYRKLVSNAYSMTSLKGYEPYVDDMVKRFVEACNNHANTRTPMNLSLWCQYYCFDVVSKITMGKPLGSMDGEGHDAYGLVQRVRAFGFYAGLVSQMPWLHKVFQDNPLMRKTRPSPFVPVVRGIVQARLLNPDPEDQPRPDLLSHFVATHGGYPELMDHKQILISTSGNLIAGGLSPSAAFDELCRYLATHPESQDKLYQELQQAQCSQPVASYDEAKNLPYLEGTIREAYRLHSSTSFNLQRVAGAAGLTLPNGVHIPQGTNIGCPAGAINQNVRVFGDDADEYRPERWMRAKDETEEAYIERRKLMDRTDMTFGQGSRTCVGKYIAFLEFFKAAATLLAQFKFERTGEVKKGKVVVNVVRRVKA</sequence>
<dbReference type="GO" id="GO:0005506">
    <property type="term" value="F:iron ion binding"/>
    <property type="evidence" value="ECO:0007669"/>
    <property type="project" value="InterPro"/>
</dbReference>
<comment type="cofactor">
    <cofactor evidence="1 6">
        <name>heme</name>
        <dbReference type="ChEBI" id="CHEBI:30413"/>
    </cofactor>
</comment>
<keyword evidence="5 6" id="KW-0408">Iron</keyword>
<evidence type="ECO:0000256" key="3">
    <source>
        <dbReference type="ARBA" id="ARBA00022723"/>
    </source>
</evidence>
<keyword evidence="3 6" id="KW-0479">Metal-binding</keyword>
<name>A0AA38X3T2_9EURO</name>
<evidence type="ECO:0000313" key="10">
    <source>
        <dbReference type="Proteomes" id="UP001172673"/>
    </source>
</evidence>
<evidence type="ECO:0000313" key="9">
    <source>
        <dbReference type="EMBL" id="KAJ9606314.1"/>
    </source>
</evidence>
<dbReference type="PRINTS" id="PR00385">
    <property type="entry name" value="P450"/>
</dbReference>
<evidence type="ECO:0000256" key="1">
    <source>
        <dbReference type="ARBA" id="ARBA00001971"/>
    </source>
</evidence>
<evidence type="ECO:0000256" key="6">
    <source>
        <dbReference type="PIRSR" id="PIRSR602403-1"/>
    </source>
</evidence>
<keyword evidence="7" id="KW-0503">Monooxygenase</keyword>
<feature type="transmembrane region" description="Helical" evidence="8">
    <location>
        <begin position="12"/>
        <end position="33"/>
    </location>
</feature>
<dbReference type="InterPro" id="IPR050121">
    <property type="entry name" value="Cytochrome_P450_monoxygenase"/>
</dbReference>
<keyword evidence="6 7" id="KW-0349">Heme</keyword>
<dbReference type="GO" id="GO:0016705">
    <property type="term" value="F:oxidoreductase activity, acting on paired donors, with incorporation or reduction of molecular oxygen"/>
    <property type="evidence" value="ECO:0007669"/>
    <property type="project" value="InterPro"/>
</dbReference>
<gene>
    <name evidence="9" type="ORF">H2200_009275</name>
</gene>
<organism evidence="9 10">
    <name type="scientific">Cladophialophora chaetospira</name>
    <dbReference type="NCBI Taxonomy" id="386627"/>
    <lineage>
        <taxon>Eukaryota</taxon>
        <taxon>Fungi</taxon>
        <taxon>Dikarya</taxon>
        <taxon>Ascomycota</taxon>
        <taxon>Pezizomycotina</taxon>
        <taxon>Eurotiomycetes</taxon>
        <taxon>Chaetothyriomycetidae</taxon>
        <taxon>Chaetothyriales</taxon>
        <taxon>Herpotrichiellaceae</taxon>
        <taxon>Cladophialophora</taxon>
    </lineage>
</organism>
<evidence type="ECO:0000256" key="5">
    <source>
        <dbReference type="ARBA" id="ARBA00023004"/>
    </source>
</evidence>
<keyword evidence="10" id="KW-1185">Reference proteome</keyword>
<reference evidence="9" key="1">
    <citation type="submission" date="2022-10" db="EMBL/GenBank/DDBJ databases">
        <title>Culturing micro-colonial fungi from biological soil crusts in the Mojave desert and describing Neophaeococcomyces mojavensis, and introducing the new genera and species Taxawa tesnikishii.</title>
        <authorList>
            <person name="Kurbessoian T."/>
            <person name="Stajich J.E."/>
        </authorList>
    </citation>
    <scope>NUCLEOTIDE SEQUENCE</scope>
    <source>
        <strain evidence="9">TK_41</strain>
    </source>
</reference>
<dbReference type="InterPro" id="IPR002403">
    <property type="entry name" value="Cyt_P450_E_grp-IV"/>
</dbReference>
<protein>
    <recommendedName>
        <fullName evidence="11">Cytochrome P450</fullName>
    </recommendedName>
</protein>